<keyword evidence="4" id="KW-1185">Reference proteome</keyword>
<dbReference type="EMBL" id="LYOZ01000006">
    <property type="protein sequence ID" value="OCH98813.1"/>
    <property type="molecule type" value="Genomic_DNA"/>
</dbReference>
<evidence type="ECO:0008006" key="5">
    <source>
        <dbReference type="Google" id="ProtNLM"/>
    </source>
</evidence>
<dbReference type="PATRIC" id="fig|455.5.peg.552"/>
<reference evidence="1 3" key="1">
    <citation type="submission" date="2015-11" db="EMBL/GenBank/DDBJ databases">
        <title>Genomic analysis of 38 Legionella species identifies large and diverse effector repertoires.</title>
        <authorList>
            <person name="Burstein D."/>
            <person name="Amaro F."/>
            <person name="Zusman T."/>
            <person name="Lifshitz Z."/>
            <person name="Cohen O."/>
            <person name="Gilbert J.A."/>
            <person name="Pupko T."/>
            <person name="Shuman H.A."/>
            <person name="Segal G."/>
        </authorList>
    </citation>
    <scope>NUCLEOTIDE SEQUENCE [LARGE SCALE GENOMIC DNA]</scope>
    <source>
        <strain evidence="1 3">JA-26-G1-E2</strain>
    </source>
</reference>
<protein>
    <recommendedName>
        <fullName evidence="5">Dot/Icm T4SS effector</fullName>
    </recommendedName>
</protein>
<accession>A0A0W0UTY2</accession>
<sequence>MAFTIPLLDVLILQSQNLDTAYKEERLAMDKKRFFSSLRGSTSNPMRLDDIKFITTFGGNISNNQFNYQILRKALKSENPTVQEYGMFLRNALSGAFLLHLSKINDGYLFEESVKDRSAMAKLTCNLFSVEKFSDVPKKELRICLEALQTYLSTVTNSSGLRLKWHPSKTNRALLRDIAEEMNLLGLTKATRSELSV</sequence>
<dbReference type="RefSeq" id="WP_058448575.1">
    <property type="nucleotide sequence ID" value="NZ_CAAAJF010000004.1"/>
</dbReference>
<dbReference type="AlphaFoldDB" id="A0A0W0UTY2"/>
<dbReference type="OrthoDB" id="5653770at2"/>
<name>A0A0W0UTY2_9GAMM</name>
<organism evidence="1 3">
    <name type="scientific">Legionella jamestowniensis</name>
    <dbReference type="NCBI Taxonomy" id="455"/>
    <lineage>
        <taxon>Bacteria</taxon>
        <taxon>Pseudomonadati</taxon>
        <taxon>Pseudomonadota</taxon>
        <taxon>Gammaproteobacteria</taxon>
        <taxon>Legionellales</taxon>
        <taxon>Legionellaceae</taxon>
        <taxon>Legionella</taxon>
    </lineage>
</organism>
<dbReference type="STRING" id="455.Ljam_0520"/>
<dbReference type="Proteomes" id="UP000093336">
    <property type="component" value="Unassembled WGS sequence"/>
</dbReference>
<gene>
    <name evidence="2" type="ORF">A8135_10960</name>
    <name evidence="1" type="ORF">Ljam_0520</name>
</gene>
<proteinExistence type="predicted"/>
<dbReference type="Proteomes" id="UP000054715">
    <property type="component" value="Unassembled WGS sequence"/>
</dbReference>
<dbReference type="EMBL" id="LNYG01000008">
    <property type="protein sequence ID" value="KTD11326.1"/>
    <property type="molecule type" value="Genomic_DNA"/>
</dbReference>
<comment type="caution">
    <text evidence="1">The sequence shown here is derived from an EMBL/GenBank/DDBJ whole genome shotgun (WGS) entry which is preliminary data.</text>
</comment>
<reference evidence="2 4" key="2">
    <citation type="submission" date="2016-05" db="EMBL/GenBank/DDBJ databases">
        <authorList>
            <person name="Prochazka B."/>
            <person name="Indra A."/>
            <person name="Hasenberger P."/>
            <person name="Blaschitz M."/>
            <person name="Wagner L."/>
            <person name="Wewalka G."/>
            <person name="Sorschag S."/>
            <person name="Schmid D."/>
            <person name="Ruppitsch W."/>
        </authorList>
    </citation>
    <scope>NUCLEOTIDE SEQUENCE [LARGE SCALE GENOMIC DNA]</scope>
    <source>
        <strain evidence="2 4">974010_12</strain>
    </source>
</reference>
<evidence type="ECO:0000313" key="2">
    <source>
        <dbReference type="EMBL" id="OCH98813.1"/>
    </source>
</evidence>
<evidence type="ECO:0000313" key="4">
    <source>
        <dbReference type="Proteomes" id="UP000093336"/>
    </source>
</evidence>
<evidence type="ECO:0000313" key="3">
    <source>
        <dbReference type="Proteomes" id="UP000054715"/>
    </source>
</evidence>
<evidence type="ECO:0000313" key="1">
    <source>
        <dbReference type="EMBL" id="KTD11326.1"/>
    </source>
</evidence>